<proteinExistence type="predicted"/>
<gene>
    <name evidence="1" type="ORF">PanWU01x14_085470</name>
</gene>
<organism evidence="1 2">
    <name type="scientific">Parasponia andersonii</name>
    <name type="common">Sponia andersonii</name>
    <dbReference type="NCBI Taxonomy" id="3476"/>
    <lineage>
        <taxon>Eukaryota</taxon>
        <taxon>Viridiplantae</taxon>
        <taxon>Streptophyta</taxon>
        <taxon>Embryophyta</taxon>
        <taxon>Tracheophyta</taxon>
        <taxon>Spermatophyta</taxon>
        <taxon>Magnoliopsida</taxon>
        <taxon>eudicotyledons</taxon>
        <taxon>Gunneridae</taxon>
        <taxon>Pentapetalae</taxon>
        <taxon>rosids</taxon>
        <taxon>fabids</taxon>
        <taxon>Rosales</taxon>
        <taxon>Cannabaceae</taxon>
        <taxon>Parasponia</taxon>
    </lineage>
</organism>
<protein>
    <submittedName>
        <fullName evidence="1">Uncharacterized protein</fullName>
    </submittedName>
</protein>
<evidence type="ECO:0000313" key="2">
    <source>
        <dbReference type="Proteomes" id="UP000237105"/>
    </source>
</evidence>
<accession>A0A2P5D8X8</accession>
<sequence>MPYHALTRLHHHLIISRHKIDEPWYSIEITPKELLTFFHNMAMRQEAITMGKVWARRSRE</sequence>
<dbReference type="AlphaFoldDB" id="A0A2P5D8X8"/>
<reference evidence="2" key="1">
    <citation type="submission" date="2016-06" db="EMBL/GenBank/DDBJ databases">
        <title>Parallel loss of symbiosis genes in relatives of nitrogen-fixing non-legume Parasponia.</title>
        <authorList>
            <person name="Van Velzen R."/>
            <person name="Holmer R."/>
            <person name="Bu F."/>
            <person name="Rutten L."/>
            <person name="Van Zeijl A."/>
            <person name="Liu W."/>
            <person name="Santuari L."/>
            <person name="Cao Q."/>
            <person name="Sharma T."/>
            <person name="Shen D."/>
            <person name="Roswanjaya Y."/>
            <person name="Wardhani T."/>
            <person name="Kalhor M.S."/>
            <person name="Jansen J."/>
            <person name="Van den Hoogen J."/>
            <person name="Gungor B."/>
            <person name="Hartog M."/>
            <person name="Hontelez J."/>
            <person name="Verver J."/>
            <person name="Yang W.-C."/>
            <person name="Schijlen E."/>
            <person name="Repin R."/>
            <person name="Schilthuizen M."/>
            <person name="Schranz E."/>
            <person name="Heidstra R."/>
            <person name="Miyata K."/>
            <person name="Fedorova E."/>
            <person name="Kohlen W."/>
            <person name="Bisseling T."/>
            <person name="Smit S."/>
            <person name="Geurts R."/>
        </authorList>
    </citation>
    <scope>NUCLEOTIDE SEQUENCE [LARGE SCALE GENOMIC DNA]</scope>
    <source>
        <strain evidence="2">cv. WU1-14</strain>
    </source>
</reference>
<dbReference type="EMBL" id="JXTB01000054">
    <property type="protein sequence ID" value="PON69763.1"/>
    <property type="molecule type" value="Genomic_DNA"/>
</dbReference>
<evidence type="ECO:0000313" key="1">
    <source>
        <dbReference type="EMBL" id="PON69763.1"/>
    </source>
</evidence>
<keyword evidence="2" id="KW-1185">Reference proteome</keyword>
<name>A0A2P5D8X8_PARAD</name>
<dbReference type="Proteomes" id="UP000237105">
    <property type="component" value="Unassembled WGS sequence"/>
</dbReference>
<comment type="caution">
    <text evidence="1">The sequence shown here is derived from an EMBL/GenBank/DDBJ whole genome shotgun (WGS) entry which is preliminary data.</text>
</comment>